<dbReference type="GO" id="GO:0003723">
    <property type="term" value="F:RNA binding"/>
    <property type="evidence" value="ECO:0007669"/>
    <property type="project" value="InterPro"/>
</dbReference>
<keyword evidence="4" id="KW-0949">S-adenosyl-L-methionine</keyword>
<dbReference type="GO" id="GO:0008173">
    <property type="term" value="F:RNA methyltransferase activity"/>
    <property type="evidence" value="ECO:0007669"/>
    <property type="project" value="InterPro"/>
</dbReference>
<dbReference type="InterPro" id="IPR004384">
    <property type="entry name" value="RNA_MeTrfase_TrmJ/LasT"/>
</dbReference>
<proteinExistence type="inferred from homology"/>
<accession>A0A2W5TCV8</accession>
<dbReference type="PANTHER" id="PTHR42786">
    <property type="entry name" value="TRNA/RRNA METHYLTRANSFERASE"/>
    <property type="match status" value="1"/>
</dbReference>
<organism evidence="6 7">
    <name type="scientific">Archangium gephyra</name>
    <dbReference type="NCBI Taxonomy" id="48"/>
    <lineage>
        <taxon>Bacteria</taxon>
        <taxon>Pseudomonadati</taxon>
        <taxon>Myxococcota</taxon>
        <taxon>Myxococcia</taxon>
        <taxon>Myxococcales</taxon>
        <taxon>Cystobacterineae</taxon>
        <taxon>Archangiaceae</taxon>
        <taxon>Archangium</taxon>
    </lineage>
</organism>
<dbReference type="EMBL" id="QFQP01000011">
    <property type="protein sequence ID" value="PZR12722.1"/>
    <property type="molecule type" value="Genomic_DNA"/>
</dbReference>
<evidence type="ECO:0000256" key="4">
    <source>
        <dbReference type="ARBA" id="ARBA00022691"/>
    </source>
</evidence>
<dbReference type="InterPro" id="IPR029028">
    <property type="entry name" value="Alpha/beta_knot_MTases"/>
</dbReference>
<evidence type="ECO:0000256" key="3">
    <source>
        <dbReference type="ARBA" id="ARBA00022679"/>
    </source>
</evidence>
<dbReference type="GO" id="GO:0002128">
    <property type="term" value="P:tRNA nucleoside ribose methylation"/>
    <property type="evidence" value="ECO:0007669"/>
    <property type="project" value="TreeGrafter"/>
</dbReference>
<keyword evidence="3 6" id="KW-0808">Transferase</keyword>
<comment type="similarity">
    <text evidence="1">Belongs to the class IV-like SAM-binding methyltransferase superfamily. RNA methyltransferase TrmH family.</text>
</comment>
<evidence type="ECO:0000313" key="6">
    <source>
        <dbReference type="EMBL" id="PZR12722.1"/>
    </source>
</evidence>
<evidence type="ECO:0000313" key="7">
    <source>
        <dbReference type="Proteomes" id="UP000249061"/>
    </source>
</evidence>
<dbReference type="Gene3D" id="1.10.8.590">
    <property type="match status" value="1"/>
</dbReference>
<dbReference type="Proteomes" id="UP000249061">
    <property type="component" value="Unassembled WGS sequence"/>
</dbReference>
<dbReference type="Gene3D" id="3.40.1280.10">
    <property type="match status" value="1"/>
</dbReference>
<gene>
    <name evidence="6" type="ORF">DI536_14195</name>
</gene>
<dbReference type="GO" id="GO:0005829">
    <property type="term" value="C:cytosol"/>
    <property type="evidence" value="ECO:0007669"/>
    <property type="project" value="TreeGrafter"/>
</dbReference>
<comment type="caution">
    <text evidence="6">The sequence shown here is derived from an EMBL/GenBank/DDBJ whole genome shotgun (WGS) entry which is preliminary data.</text>
</comment>
<dbReference type="SUPFAM" id="SSF75217">
    <property type="entry name" value="alpha/beta knot"/>
    <property type="match status" value="1"/>
</dbReference>
<reference evidence="6 7" key="1">
    <citation type="submission" date="2017-08" db="EMBL/GenBank/DDBJ databases">
        <title>Infants hospitalized years apart are colonized by the same room-sourced microbial strains.</title>
        <authorList>
            <person name="Brooks B."/>
            <person name="Olm M.R."/>
            <person name="Firek B.A."/>
            <person name="Baker R."/>
            <person name="Thomas B.C."/>
            <person name="Morowitz M.J."/>
            <person name="Banfield J.F."/>
        </authorList>
    </citation>
    <scope>NUCLEOTIDE SEQUENCE [LARGE SCALE GENOMIC DNA]</scope>
    <source>
        <strain evidence="6">S2_003_000_R2_14</strain>
    </source>
</reference>
<evidence type="ECO:0000256" key="2">
    <source>
        <dbReference type="ARBA" id="ARBA00022603"/>
    </source>
</evidence>
<protein>
    <submittedName>
        <fullName evidence="6">RNA methyltransferase</fullName>
    </submittedName>
</protein>
<dbReference type="Pfam" id="PF00588">
    <property type="entry name" value="SpoU_methylase"/>
    <property type="match status" value="1"/>
</dbReference>
<dbReference type="PANTHER" id="PTHR42786:SF2">
    <property type="entry name" value="TRNA (CYTIDINE_URIDINE-2'-O-)-METHYLTRANSFERASE TRMJ"/>
    <property type="match status" value="1"/>
</dbReference>
<evidence type="ECO:0000259" key="5">
    <source>
        <dbReference type="Pfam" id="PF00588"/>
    </source>
</evidence>
<dbReference type="PIRSF" id="PIRSF004808">
    <property type="entry name" value="LasT"/>
    <property type="match status" value="1"/>
</dbReference>
<keyword evidence="2 6" id="KW-0489">Methyltransferase</keyword>
<dbReference type="AlphaFoldDB" id="A0A2W5TCV8"/>
<feature type="domain" description="tRNA/rRNA methyltransferase SpoU type" evidence="5">
    <location>
        <begin position="5"/>
        <end position="153"/>
    </location>
</feature>
<dbReference type="InterPro" id="IPR001537">
    <property type="entry name" value="SpoU_MeTrfase"/>
</dbReference>
<name>A0A2W5TCV8_9BACT</name>
<evidence type="ECO:0000256" key="1">
    <source>
        <dbReference type="ARBA" id="ARBA00007228"/>
    </source>
</evidence>
<dbReference type="InterPro" id="IPR029026">
    <property type="entry name" value="tRNA_m1G_MTases_N"/>
</dbReference>
<sequence>MVSPVVVCHQLRSPENLASIARAMANFGCGELILSDPQTHEFRAAGRMAVKADPVLDRMAVAQTLDEALSGVVYAVGSTSRSALKRHTPLSPEQAVERLALHASRGKVALVLGGEKRGLSDEELARCHDVLVIPTPGPQPSMNLSHAAAVLLYLCSRHDAPQPDQPKGATMLMLQRLEAKMRQSLLAAEFLNPQAPEHLLNELSRALVRGGITEREAQVWLSAFEHLGR</sequence>
<dbReference type="CDD" id="cd18093">
    <property type="entry name" value="SpoU-like_TrmJ"/>
    <property type="match status" value="1"/>
</dbReference>